<feature type="compositionally biased region" description="Polar residues" evidence="1">
    <location>
        <begin position="409"/>
        <end position="422"/>
    </location>
</feature>
<gene>
    <name evidence="2" type="ORF">FOZ61_008333</name>
</gene>
<reference evidence="2 3" key="1">
    <citation type="submission" date="2020-04" db="EMBL/GenBank/DDBJ databases">
        <title>Perkinsus olseni comparative genomics.</title>
        <authorList>
            <person name="Bogema D.R."/>
        </authorList>
    </citation>
    <scope>NUCLEOTIDE SEQUENCE [LARGE SCALE GENOMIC DNA]</scope>
    <source>
        <strain evidence="2">ATCC PRA-179</strain>
    </source>
</reference>
<organism evidence="2 3">
    <name type="scientific">Perkinsus olseni</name>
    <name type="common">Perkinsus atlanticus</name>
    <dbReference type="NCBI Taxonomy" id="32597"/>
    <lineage>
        <taxon>Eukaryota</taxon>
        <taxon>Sar</taxon>
        <taxon>Alveolata</taxon>
        <taxon>Perkinsozoa</taxon>
        <taxon>Perkinsea</taxon>
        <taxon>Perkinsida</taxon>
        <taxon>Perkinsidae</taxon>
        <taxon>Perkinsus</taxon>
    </lineage>
</organism>
<dbReference type="PANTHER" id="PTHR37028">
    <property type="entry name" value="UNNAMED PRODUCT-RELATED"/>
    <property type="match status" value="1"/>
</dbReference>
<dbReference type="PANTHER" id="PTHR37028:SF9">
    <property type="entry name" value="NUCLEAR PROTEIN MDM1"/>
    <property type="match status" value="1"/>
</dbReference>
<proteinExistence type="predicted"/>
<accession>A0A7J6L567</accession>
<dbReference type="OrthoDB" id="10443021at2759"/>
<name>A0A7J6L567_PEROL</name>
<dbReference type="Proteomes" id="UP000570595">
    <property type="component" value="Unassembled WGS sequence"/>
</dbReference>
<sequence>MPTTPLRSVIAQQVSKLLDLDDGAYQPLREERPGSPPALKVIPGLAGHSSGPQWASLSTTSTGSHDLPPHRSLGLARGGPPSILPCTPTNRAKTPSVCGGSDAGMNSSLLGRQGSRAEVDRVVHRLHDEHSATREANRDRLVREYEHELRRTVTGRPQVDPRSRRMASDLPSIASRASKLLSAREASIADQKERIGREEGARHTPVINRRSRSLARTRKDLDTWAEDVRRRKEQRQVQHEAEMKAACTFAPNIYTRRGHKGGEKVEPVGERLLRAAEVSKAKIETKRKAIEAARMQQATFAPKITPHPSHNKKGSAGELQPAEGRQSPPAAESVPSAPIHRIGGTRDVFKRLTSASTGTNGSRPGQGSLRTVKHVSEEGVAPAVGKVAPDRGFGRAETNRWCEGVTVTSPSSFPVHSGSPLTISGRKRHSPITALGRLRTNDEPPQSSIADPRNGSGRGGSSTSIGVLYLFELKNTITFWSWQKRRSDERISTEPS</sequence>
<protein>
    <submittedName>
        <fullName evidence="2">Uncharacterized protein</fullName>
    </submittedName>
</protein>
<dbReference type="EMBL" id="JABAHT010000545">
    <property type="protein sequence ID" value="KAF4654327.1"/>
    <property type="molecule type" value="Genomic_DNA"/>
</dbReference>
<feature type="region of interest" description="Disordered" evidence="1">
    <location>
        <begin position="299"/>
        <end position="344"/>
    </location>
</feature>
<feature type="compositionally biased region" description="Polar residues" evidence="1">
    <location>
        <begin position="50"/>
        <end position="64"/>
    </location>
</feature>
<dbReference type="AlphaFoldDB" id="A0A7J6L567"/>
<feature type="region of interest" description="Disordered" evidence="1">
    <location>
        <begin position="409"/>
        <end position="461"/>
    </location>
</feature>
<feature type="compositionally biased region" description="Low complexity" evidence="1">
    <location>
        <begin position="327"/>
        <end position="338"/>
    </location>
</feature>
<comment type="caution">
    <text evidence="2">The sequence shown here is derived from an EMBL/GenBank/DDBJ whole genome shotgun (WGS) entry which is preliminary data.</text>
</comment>
<evidence type="ECO:0000313" key="2">
    <source>
        <dbReference type="EMBL" id="KAF4654327.1"/>
    </source>
</evidence>
<feature type="region of interest" description="Disordered" evidence="1">
    <location>
        <begin position="24"/>
        <end position="116"/>
    </location>
</feature>
<evidence type="ECO:0000256" key="1">
    <source>
        <dbReference type="SAM" id="MobiDB-lite"/>
    </source>
</evidence>
<evidence type="ECO:0000313" key="3">
    <source>
        <dbReference type="Proteomes" id="UP000570595"/>
    </source>
</evidence>